<organism evidence="1 2">
    <name type="scientific">Brachionus plicatilis</name>
    <name type="common">Marine rotifer</name>
    <name type="synonym">Brachionus muelleri</name>
    <dbReference type="NCBI Taxonomy" id="10195"/>
    <lineage>
        <taxon>Eukaryota</taxon>
        <taxon>Metazoa</taxon>
        <taxon>Spiralia</taxon>
        <taxon>Gnathifera</taxon>
        <taxon>Rotifera</taxon>
        <taxon>Eurotatoria</taxon>
        <taxon>Monogononta</taxon>
        <taxon>Pseudotrocha</taxon>
        <taxon>Ploima</taxon>
        <taxon>Brachionidae</taxon>
        <taxon>Brachionus</taxon>
    </lineage>
</organism>
<dbReference type="InterPro" id="IPR006353">
    <property type="entry name" value="HAD-SF_hydro_IIA_CECR5"/>
</dbReference>
<dbReference type="GO" id="GO:0005739">
    <property type="term" value="C:mitochondrion"/>
    <property type="evidence" value="ECO:0007669"/>
    <property type="project" value="TreeGrafter"/>
</dbReference>
<dbReference type="EMBL" id="REGN01002707">
    <property type="protein sequence ID" value="RNA26604.1"/>
    <property type="molecule type" value="Genomic_DNA"/>
</dbReference>
<dbReference type="PANTHER" id="PTHR14269:SF4">
    <property type="entry name" value="CAT EYE SYNDROME CRITICAL REGION PROTEIN 5"/>
    <property type="match status" value="1"/>
</dbReference>
<dbReference type="InterPro" id="IPR050324">
    <property type="entry name" value="CDP-alcohol_PTase-I"/>
</dbReference>
<dbReference type="InterPro" id="IPR006357">
    <property type="entry name" value="HAD-SF_hydro_IIA"/>
</dbReference>
<dbReference type="SUPFAM" id="SSF56784">
    <property type="entry name" value="HAD-like"/>
    <property type="match status" value="1"/>
</dbReference>
<comment type="caution">
    <text evidence="1">The sequence shown here is derived from an EMBL/GenBank/DDBJ whole genome shotgun (WGS) entry which is preliminary data.</text>
</comment>
<gene>
    <name evidence="1" type="ORF">BpHYR1_041144</name>
</gene>
<dbReference type="Pfam" id="PF13344">
    <property type="entry name" value="Hydrolase_6"/>
    <property type="match status" value="1"/>
</dbReference>
<evidence type="ECO:0000313" key="2">
    <source>
        <dbReference type="Proteomes" id="UP000276133"/>
    </source>
</evidence>
<dbReference type="Pfam" id="PF13242">
    <property type="entry name" value="Hydrolase_like"/>
    <property type="match status" value="1"/>
</dbReference>
<dbReference type="Proteomes" id="UP000276133">
    <property type="component" value="Unassembled WGS sequence"/>
</dbReference>
<dbReference type="InterPro" id="IPR036412">
    <property type="entry name" value="HAD-like_sf"/>
</dbReference>
<dbReference type="Gene3D" id="3.40.50.1000">
    <property type="entry name" value="HAD superfamily/HAD-like"/>
    <property type="match status" value="2"/>
</dbReference>
<dbReference type="NCBIfam" id="TIGR01456">
    <property type="entry name" value="CECR5"/>
    <property type="match status" value="1"/>
</dbReference>
<dbReference type="OrthoDB" id="10251048at2759"/>
<name>A0A3M7RSS3_BRAPC</name>
<dbReference type="NCBIfam" id="TIGR01460">
    <property type="entry name" value="HAD-SF-IIA"/>
    <property type="match status" value="1"/>
</dbReference>
<accession>A0A3M7RSS3</accession>
<dbReference type="AlphaFoldDB" id="A0A3M7RSS3"/>
<reference evidence="1 2" key="1">
    <citation type="journal article" date="2018" name="Sci. Rep.">
        <title>Genomic signatures of local adaptation to the degree of environmental predictability in rotifers.</title>
        <authorList>
            <person name="Franch-Gras L."/>
            <person name="Hahn C."/>
            <person name="Garcia-Roger E.M."/>
            <person name="Carmona M.J."/>
            <person name="Serra M."/>
            <person name="Gomez A."/>
        </authorList>
    </citation>
    <scope>NUCLEOTIDE SEQUENCE [LARGE SCALE GENOMIC DNA]</scope>
    <source>
        <strain evidence="1">HYR1</strain>
    </source>
</reference>
<dbReference type="STRING" id="10195.A0A3M7RSS3"/>
<sequence>NQTRYQIHHCLLEKKILDQNMEINECLTNPGVFIDIDGVVLQGGKPFEWSKEAIHALWNNDIPFVFVTNGTYCSAVLVDNLTKILELPFTSDHVVVAPSPCHALTQYHDQRVLVCCQQDSYGLIAELGFSDYLTVEELVQIFPDLDYIDHNKRKILLNTPLTTEQIQAQQDFRPINAILLLGEPINWECSLQVLIDILMTNGDPRAKFKFVPSPHLPVIACNKDLTFKGAAALPRFGHGAFLECLESLYMKITKNELVYEELMGKPYLVTYEYAAEQIQRFSKNGNRINKFYIIGDNPEVDIKGANAFKEHLVELESKSSRRSSRRASCQNSRRHSLAVPEFFTLEMKNTEHVESILVSTGVYNPNNDLMVHLRNLFNSHIDTNNNDENLNIQKIKKELNGHLDKNELRDALSRKNSFISYFDDQENIPDLTVDNLKDAVDHIIKRSRL</sequence>
<keyword evidence="2" id="KW-1185">Reference proteome</keyword>
<feature type="non-terminal residue" evidence="1">
    <location>
        <position position="1"/>
    </location>
</feature>
<dbReference type="PANTHER" id="PTHR14269">
    <property type="entry name" value="CDP-DIACYLGLYCEROL--GLYCEROL-3-PHOSPHATE 3-PHOSPHATIDYLTRANSFERASE-RELATED"/>
    <property type="match status" value="1"/>
</dbReference>
<protein>
    <submittedName>
        <fullName evidence="1">Cat eye syndrome critical region 5</fullName>
    </submittedName>
</protein>
<dbReference type="GO" id="GO:0046474">
    <property type="term" value="P:glycerophospholipid biosynthetic process"/>
    <property type="evidence" value="ECO:0007669"/>
    <property type="project" value="TreeGrafter"/>
</dbReference>
<evidence type="ECO:0000313" key="1">
    <source>
        <dbReference type="EMBL" id="RNA26604.1"/>
    </source>
</evidence>
<proteinExistence type="predicted"/>
<dbReference type="InterPro" id="IPR023214">
    <property type="entry name" value="HAD_sf"/>
</dbReference>